<dbReference type="AlphaFoldDB" id="A0AAN9QY98"/>
<evidence type="ECO:0000313" key="7">
    <source>
        <dbReference type="Proteomes" id="UP001374584"/>
    </source>
</evidence>
<protein>
    <submittedName>
        <fullName evidence="6">Uncharacterized protein</fullName>
    </submittedName>
</protein>
<evidence type="ECO:0000256" key="1">
    <source>
        <dbReference type="ARBA" id="ARBA00004123"/>
    </source>
</evidence>
<gene>
    <name evidence="6" type="ORF">VNO80_14285</name>
</gene>
<feature type="compositionally biased region" description="Polar residues" evidence="5">
    <location>
        <begin position="166"/>
        <end position="182"/>
    </location>
</feature>
<dbReference type="PANTHER" id="PTHR31250">
    <property type="entry name" value="IQ DOMAIN-CONTAINING PROTEIN IQM3"/>
    <property type="match status" value="1"/>
</dbReference>
<comment type="caution">
    <text evidence="6">The sequence shown here is derived from an EMBL/GenBank/DDBJ whole genome shotgun (WGS) entry which is preliminary data.</text>
</comment>
<keyword evidence="3" id="KW-0963">Cytoplasm</keyword>
<dbReference type="Proteomes" id="UP001374584">
    <property type="component" value="Unassembled WGS sequence"/>
</dbReference>
<organism evidence="6 7">
    <name type="scientific">Phaseolus coccineus</name>
    <name type="common">Scarlet runner bean</name>
    <name type="synonym">Phaseolus multiflorus</name>
    <dbReference type="NCBI Taxonomy" id="3886"/>
    <lineage>
        <taxon>Eukaryota</taxon>
        <taxon>Viridiplantae</taxon>
        <taxon>Streptophyta</taxon>
        <taxon>Embryophyta</taxon>
        <taxon>Tracheophyta</taxon>
        <taxon>Spermatophyta</taxon>
        <taxon>Magnoliopsida</taxon>
        <taxon>eudicotyledons</taxon>
        <taxon>Gunneridae</taxon>
        <taxon>Pentapetalae</taxon>
        <taxon>rosids</taxon>
        <taxon>fabids</taxon>
        <taxon>Fabales</taxon>
        <taxon>Fabaceae</taxon>
        <taxon>Papilionoideae</taxon>
        <taxon>50 kb inversion clade</taxon>
        <taxon>NPAAA clade</taxon>
        <taxon>indigoferoid/millettioid clade</taxon>
        <taxon>Phaseoleae</taxon>
        <taxon>Phaseolus</taxon>
    </lineage>
</organism>
<keyword evidence="7" id="KW-1185">Reference proteome</keyword>
<evidence type="ECO:0000256" key="4">
    <source>
        <dbReference type="ARBA" id="ARBA00023242"/>
    </source>
</evidence>
<accession>A0AAN9QY98</accession>
<dbReference type="InterPro" id="IPR044159">
    <property type="entry name" value="IQM"/>
</dbReference>
<evidence type="ECO:0000256" key="5">
    <source>
        <dbReference type="SAM" id="MobiDB-lite"/>
    </source>
</evidence>
<feature type="region of interest" description="Disordered" evidence="5">
    <location>
        <begin position="1"/>
        <end position="25"/>
    </location>
</feature>
<dbReference type="PANTHER" id="PTHR31250:SF38">
    <property type="entry name" value="IQ DOMAIN-CONTAINING PROTEIN IQM6"/>
    <property type="match status" value="1"/>
</dbReference>
<keyword evidence="4" id="KW-0539">Nucleus</keyword>
<dbReference type="GO" id="GO:0005634">
    <property type="term" value="C:nucleus"/>
    <property type="evidence" value="ECO:0007669"/>
    <property type="project" value="UniProtKB-SubCell"/>
</dbReference>
<proteinExistence type="predicted"/>
<name>A0AAN9QY98_PHACN</name>
<evidence type="ECO:0000313" key="6">
    <source>
        <dbReference type="EMBL" id="KAK7355040.1"/>
    </source>
</evidence>
<dbReference type="EMBL" id="JAYMYR010000006">
    <property type="protein sequence ID" value="KAK7355040.1"/>
    <property type="molecule type" value="Genomic_DNA"/>
</dbReference>
<reference evidence="6 7" key="1">
    <citation type="submission" date="2024-01" db="EMBL/GenBank/DDBJ databases">
        <title>The genomes of 5 underutilized Papilionoideae crops provide insights into root nodulation and disease resistanc.</title>
        <authorList>
            <person name="Jiang F."/>
        </authorList>
    </citation>
    <scope>NUCLEOTIDE SEQUENCE [LARGE SCALE GENOMIC DNA]</scope>
    <source>
        <strain evidence="6">JINMINGXINNONG_FW02</strain>
        <tissue evidence="6">Leaves</tissue>
    </source>
</reference>
<feature type="region of interest" description="Disordered" evidence="5">
    <location>
        <begin position="140"/>
        <end position="182"/>
    </location>
</feature>
<sequence length="182" mass="20141">MKFNNSRAPSPPRPHPHRQPLRLPPLLRPSRLLLLSRRAPTLPTSPRALLQPTLPPTIQGGATLSAGRLVAEDGVLKTFSTPKVVWPHSGHYLPTEENFEELMSFLMENNVDLTDTNPEEDGMGELNQDIFLHNLVEAMKPPNTETESPNLLAEKLPDLKNEDSNAHSTSQPPSSKLSVRLG</sequence>
<dbReference type="GO" id="GO:0005737">
    <property type="term" value="C:cytoplasm"/>
    <property type="evidence" value="ECO:0007669"/>
    <property type="project" value="UniProtKB-SubCell"/>
</dbReference>
<evidence type="ECO:0000256" key="2">
    <source>
        <dbReference type="ARBA" id="ARBA00004496"/>
    </source>
</evidence>
<comment type="subcellular location">
    <subcellularLocation>
        <location evidence="2">Cytoplasm</location>
    </subcellularLocation>
    <subcellularLocation>
        <location evidence="1">Nucleus</location>
    </subcellularLocation>
</comment>
<feature type="compositionally biased region" description="Basic and acidic residues" evidence="5">
    <location>
        <begin position="155"/>
        <end position="165"/>
    </location>
</feature>
<evidence type="ECO:0000256" key="3">
    <source>
        <dbReference type="ARBA" id="ARBA00022490"/>
    </source>
</evidence>